<protein>
    <submittedName>
        <fullName evidence="2">Uncharacterized protein</fullName>
    </submittedName>
</protein>
<reference evidence="2" key="2">
    <citation type="submission" date="2024-04" db="UniProtKB">
        <authorList>
            <consortium name="Ensembl"/>
        </authorList>
    </citation>
    <scope>IDENTIFICATION</scope>
</reference>
<dbReference type="Bgee" id="ENSGACG00000002404">
    <property type="expression patterns" value="Expressed in testis and 7 other cell types or tissues"/>
</dbReference>
<dbReference type="Ensembl" id="ENSGACT00000003144.1">
    <property type="protein sequence ID" value="ENSGACP00000003133.1"/>
    <property type="gene ID" value="ENSGACG00000002404.1"/>
</dbReference>
<evidence type="ECO:0000256" key="1">
    <source>
        <dbReference type="SAM" id="SignalP"/>
    </source>
</evidence>
<organism evidence="2">
    <name type="scientific">Gasterosteus aculeatus</name>
    <name type="common">Three-spined stickleback</name>
    <dbReference type="NCBI Taxonomy" id="69293"/>
    <lineage>
        <taxon>Eukaryota</taxon>
        <taxon>Metazoa</taxon>
        <taxon>Chordata</taxon>
        <taxon>Craniata</taxon>
        <taxon>Vertebrata</taxon>
        <taxon>Euteleostomi</taxon>
        <taxon>Actinopterygii</taxon>
        <taxon>Neopterygii</taxon>
        <taxon>Teleostei</taxon>
        <taxon>Neoteleostei</taxon>
        <taxon>Acanthomorphata</taxon>
        <taxon>Eupercaria</taxon>
        <taxon>Perciformes</taxon>
        <taxon>Cottioidei</taxon>
        <taxon>Gasterosteales</taxon>
        <taxon>Gasterosteidae</taxon>
        <taxon>Gasterosteus</taxon>
    </lineage>
</organism>
<sequence length="100" mass="10385">GHWWSFLLSLGIAGFLNPLITGNVTESSHFGTDFFGIVVCCWLPVPFFCGIGGIGGKTLVCGAACTRVVGRLEGGLTAGSLGADFWGIVGRRFSGVFLAS</sequence>
<evidence type="ECO:0000313" key="2">
    <source>
        <dbReference type="Ensembl" id="ENSGACP00000003133.1"/>
    </source>
</evidence>
<dbReference type="InParanoid" id="G3NCT3"/>
<dbReference type="AlphaFoldDB" id="G3NCT3"/>
<keyword evidence="1" id="KW-0732">Signal</keyword>
<reference evidence="2" key="1">
    <citation type="submission" date="2006-01" db="EMBL/GenBank/DDBJ databases">
        <authorList>
            <person name="Lindblad-Toh K."/>
            <person name="Mauceli E."/>
            <person name="Grabherr M."/>
            <person name="Chang J.L."/>
            <person name="Lander E.S."/>
        </authorList>
    </citation>
    <scope>NUCLEOTIDE SEQUENCE [LARGE SCALE GENOMIC DNA]</scope>
</reference>
<proteinExistence type="predicted"/>
<feature type="chain" id="PRO_5003448234" evidence="1">
    <location>
        <begin position="23"/>
        <end position="100"/>
    </location>
</feature>
<accession>G3NCT3</accession>
<name>G3NCT3_GASAC</name>
<feature type="signal peptide" evidence="1">
    <location>
        <begin position="1"/>
        <end position="22"/>
    </location>
</feature>